<name>A0AA95EF58_9VIRU</name>
<evidence type="ECO:0000256" key="1">
    <source>
        <dbReference type="SAM" id="MobiDB-lite"/>
    </source>
</evidence>
<gene>
    <name evidence="2" type="ORF">pkur_cds_699</name>
</gene>
<feature type="compositionally biased region" description="Basic and acidic residues" evidence="1">
    <location>
        <begin position="21"/>
        <end position="32"/>
    </location>
</feature>
<accession>A0AA95EF58</accession>
<dbReference type="Proteomes" id="UP001185135">
    <property type="component" value="Segment"/>
</dbReference>
<proteinExistence type="predicted"/>
<reference evidence="2" key="1">
    <citation type="submission" date="2022-06" db="EMBL/GenBank/DDBJ databases">
        <authorList>
            <person name="Legendre M."/>
            <person name="Claverie J.-M."/>
            <person name="Alempic J.-M."/>
            <person name="Abergel C."/>
        </authorList>
    </citation>
    <scope>NUCLEOTIDE SEQUENCE</scope>
    <source>
        <strain evidence="2">Kuranda</strain>
    </source>
</reference>
<dbReference type="EMBL" id="ON887157">
    <property type="protein sequence ID" value="WBR14873.1"/>
    <property type="molecule type" value="Genomic_DNA"/>
</dbReference>
<evidence type="ECO:0000313" key="2">
    <source>
        <dbReference type="EMBL" id="WBR14873.1"/>
    </source>
</evidence>
<organism evidence="2 3">
    <name type="scientific">Pandoravirus kuranda</name>
    <dbReference type="NCBI Taxonomy" id="3019033"/>
    <lineage>
        <taxon>Viruses</taxon>
        <taxon>Pandoravirus</taxon>
    </lineage>
</organism>
<protein>
    <submittedName>
        <fullName evidence="2">Uncharacterized protein</fullName>
    </submittedName>
</protein>
<feature type="compositionally biased region" description="Basic and acidic residues" evidence="1">
    <location>
        <begin position="1"/>
        <end position="14"/>
    </location>
</feature>
<feature type="region of interest" description="Disordered" evidence="1">
    <location>
        <begin position="1"/>
        <end position="57"/>
    </location>
</feature>
<evidence type="ECO:0000313" key="3">
    <source>
        <dbReference type="Proteomes" id="UP001185135"/>
    </source>
</evidence>
<sequence>MEDDGGIQRDREESAMDVSADDDRLFGDRTDGDNGGGEDNESSGDHAAPPDDTETQGTRATLNVEAEAARLQSLCLWAREGLLTARQADELARLKAGDAIGGVRLAEADVDHGSDTDERLIQRYARMWKRLDDARACVAFLALALAAWPPTLVDVERVYRDIEAAHRRRYSISGDDPNAADTLIAYLAAEARAGHPCPGDILADALGQAVLRAMTVGVAMSKRWPHCPDPFGGRPVPRHVHGAGCVSSSSSSVSGDFDYFLLVARRSDTAEAVLLNVPDDGGARAIAGVSLLHEIPCDRKALTMPLDPAGLCPCVRPYAAFLPAFLASVASVLHTPPTALGDGDDAQSYVLPDGIWQLVSALQPMPSLFDAPRKVVDVIDAIDDSPYAWRQAEQLCGIRIEPGQLALALSLAAGKIAAAAIDLPMVSLADMAGSVYAGPLDTPAMCAETAALVATHIWRRVCTGDADARGQLPNADRLVEVALALGIVPSDAERAVPEFLCGRLVEPVVQAMMRARGFGMVANVPMADASTYTLGAHAAEAMGVAARLSPDDNPVGDTMILAEVIQQRGGHIDAQEDLSSNYALACAFARTLWPSASAAERDAWTRLYGADPASRPDPADAALLTQLALRMGIRVDDHHRDTAAALCGLLALAVHWPT</sequence>